<evidence type="ECO:0000259" key="3">
    <source>
        <dbReference type="PROSITE" id="PS50119"/>
    </source>
</evidence>
<dbReference type="Gene3D" id="2.120.10.30">
    <property type="entry name" value="TolB, C-terminal domain"/>
    <property type="match status" value="1"/>
</dbReference>
<name>A0A914AN00_PATMI</name>
<dbReference type="PROSITE" id="PS50119">
    <property type="entry name" value="ZF_BBOX"/>
    <property type="match status" value="1"/>
</dbReference>
<dbReference type="GO" id="GO:0008270">
    <property type="term" value="F:zinc ion binding"/>
    <property type="evidence" value="ECO:0007669"/>
    <property type="project" value="UniProtKB-KW"/>
</dbReference>
<feature type="domain" description="B box-type" evidence="3">
    <location>
        <begin position="15"/>
        <end position="57"/>
    </location>
</feature>
<dbReference type="Pfam" id="PF00643">
    <property type="entry name" value="zf-B_box"/>
    <property type="match status" value="1"/>
</dbReference>
<dbReference type="RefSeq" id="XP_038064881.1">
    <property type="nucleotide sequence ID" value="XM_038208953.1"/>
</dbReference>
<evidence type="ECO:0000313" key="4">
    <source>
        <dbReference type="EnsemblMetazoa" id="XP_038064881.1"/>
    </source>
</evidence>
<protein>
    <recommendedName>
        <fullName evidence="3">B box-type domain-containing protein</fullName>
    </recommendedName>
</protein>
<dbReference type="InterPro" id="IPR000315">
    <property type="entry name" value="Znf_B-box"/>
</dbReference>
<dbReference type="EnsemblMetazoa" id="XM_038208953.1">
    <property type="protein sequence ID" value="XP_038064881.1"/>
    <property type="gene ID" value="LOC119735249"/>
</dbReference>
<organism evidence="4 5">
    <name type="scientific">Patiria miniata</name>
    <name type="common">Bat star</name>
    <name type="synonym">Asterina miniata</name>
    <dbReference type="NCBI Taxonomy" id="46514"/>
    <lineage>
        <taxon>Eukaryota</taxon>
        <taxon>Metazoa</taxon>
        <taxon>Echinodermata</taxon>
        <taxon>Eleutherozoa</taxon>
        <taxon>Asterozoa</taxon>
        <taxon>Asteroidea</taxon>
        <taxon>Valvatacea</taxon>
        <taxon>Valvatida</taxon>
        <taxon>Asterinidae</taxon>
        <taxon>Patiria</taxon>
    </lineage>
</organism>
<sequence>MASLEDIHREKKADARQPRCNKHDEFKRLYCETCQELLCRGCATQSHCEPQHRVTDAGAASSDCEPTDFTLLSSDSELRQLEDSATSRARRELEAAVTASLQEVEDTADGIIADVRAEASRVSELIKAVRQIRLGAFDERAKAQTAKQRNKQRSLQAAGKVIENGGDKDEESDPLDRRPAVKSKVEESPNLSEIYQGLAYVRFQRGPGLSGFFLGTLRLEAKWELCCEFGEQGLGPGEFNGAHAIAFLSTDRIAVADWYNKRVVICGTDGRIMNTILIKSNPRGVAAIGDQIAIVDTSPWVAMFNRDCEFVSKFATVLQSKDNAKTDVDLRGIAVTKDGTLLVGDAKQNVLTEHSPDGTLIGSAPVSVRPSYLAADGGGRLMVISGGVQEVHVLHGSTHRASSNTTVTTTTTTTIRPSIDGRPVKHSNGVCCDRSGCVYIAVDSGEGTGHIHRYRSDGKFLECAVQDLCNPYGIAFTADGQQLAVADCYSVKLYRKV</sequence>
<dbReference type="GO" id="GO:0043161">
    <property type="term" value="P:proteasome-mediated ubiquitin-dependent protein catabolic process"/>
    <property type="evidence" value="ECO:0007669"/>
    <property type="project" value="TreeGrafter"/>
</dbReference>
<dbReference type="GO" id="GO:0000209">
    <property type="term" value="P:protein polyubiquitination"/>
    <property type="evidence" value="ECO:0007669"/>
    <property type="project" value="TreeGrafter"/>
</dbReference>
<dbReference type="GO" id="GO:0061630">
    <property type="term" value="F:ubiquitin protein ligase activity"/>
    <property type="evidence" value="ECO:0007669"/>
    <property type="project" value="TreeGrafter"/>
</dbReference>
<evidence type="ECO:0000256" key="2">
    <source>
        <dbReference type="SAM" id="MobiDB-lite"/>
    </source>
</evidence>
<keyword evidence="1" id="KW-0863">Zinc-finger</keyword>
<dbReference type="InterPro" id="IPR011042">
    <property type="entry name" value="6-blade_b-propeller_TolB-like"/>
</dbReference>
<dbReference type="SUPFAM" id="SSF57845">
    <property type="entry name" value="B-box zinc-binding domain"/>
    <property type="match status" value="1"/>
</dbReference>
<feature type="region of interest" description="Disordered" evidence="2">
    <location>
        <begin position="141"/>
        <end position="184"/>
    </location>
</feature>
<dbReference type="SUPFAM" id="SSF101898">
    <property type="entry name" value="NHL repeat"/>
    <property type="match status" value="1"/>
</dbReference>
<accession>A0A914AN00</accession>
<dbReference type="Gene3D" id="3.30.160.60">
    <property type="entry name" value="Classic Zinc Finger"/>
    <property type="match status" value="1"/>
</dbReference>
<reference evidence="4" key="1">
    <citation type="submission" date="2022-11" db="UniProtKB">
        <authorList>
            <consortium name="EnsemblMetazoa"/>
        </authorList>
    </citation>
    <scope>IDENTIFICATION</scope>
</reference>
<keyword evidence="1" id="KW-0862">Zinc</keyword>
<dbReference type="PANTHER" id="PTHR24104:SF25">
    <property type="entry name" value="PROTEIN LIN-41"/>
    <property type="match status" value="1"/>
</dbReference>
<dbReference type="AlphaFoldDB" id="A0A914AN00"/>
<dbReference type="PANTHER" id="PTHR24104">
    <property type="entry name" value="E3 UBIQUITIN-PROTEIN LIGASE NHLRC1-RELATED"/>
    <property type="match status" value="1"/>
</dbReference>
<evidence type="ECO:0000313" key="5">
    <source>
        <dbReference type="Proteomes" id="UP000887568"/>
    </source>
</evidence>
<proteinExistence type="predicted"/>
<dbReference type="Proteomes" id="UP000887568">
    <property type="component" value="Unplaced"/>
</dbReference>
<keyword evidence="1" id="KW-0479">Metal-binding</keyword>
<dbReference type="InterPro" id="IPR050952">
    <property type="entry name" value="TRIM-NHL_E3_ligases"/>
</dbReference>
<evidence type="ECO:0000256" key="1">
    <source>
        <dbReference type="PROSITE-ProRule" id="PRU00024"/>
    </source>
</evidence>
<keyword evidence="5" id="KW-1185">Reference proteome</keyword>
<feature type="compositionally biased region" description="Basic and acidic residues" evidence="2">
    <location>
        <begin position="174"/>
        <end position="184"/>
    </location>
</feature>
<dbReference type="GeneID" id="119735249"/>